<evidence type="ECO:0000313" key="8">
    <source>
        <dbReference type="EMBL" id="CAF0726490.1"/>
    </source>
</evidence>
<name>A0A813ML78_ADIRI</name>
<dbReference type="GO" id="GO:0005509">
    <property type="term" value="F:calcium ion binding"/>
    <property type="evidence" value="ECO:0007669"/>
    <property type="project" value="InterPro"/>
</dbReference>
<feature type="domain" description="EF-hand" evidence="7">
    <location>
        <begin position="304"/>
        <end position="339"/>
    </location>
</feature>
<evidence type="ECO:0000256" key="5">
    <source>
        <dbReference type="ARBA" id="ARBA00022837"/>
    </source>
</evidence>
<protein>
    <recommendedName>
        <fullName evidence="7">EF-hand domain-containing protein</fullName>
    </recommendedName>
</protein>
<reference evidence="8" key="1">
    <citation type="submission" date="2021-02" db="EMBL/GenBank/DDBJ databases">
        <authorList>
            <person name="Nowell W R."/>
        </authorList>
    </citation>
    <scope>NUCLEOTIDE SEQUENCE</scope>
</reference>
<dbReference type="InterPro" id="IPR002048">
    <property type="entry name" value="EF_hand_dom"/>
</dbReference>
<keyword evidence="4" id="KW-0677">Repeat</keyword>
<dbReference type="PRINTS" id="PR00450">
    <property type="entry name" value="RECOVERIN"/>
</dbReference>
<dbReference type="PROSITE" id="PS50222">
    <property type="entry name" value="EF_HAND_2"/>
    <property type="match status" value="5"/>
</dbReference>
<dbReference type="EMBL" id="CAJNOR010002639">
    <property type="protein sequence ID" value="CAF1321733.1"/>
    <property type="molecule type" value="Genomic_DNA"/>
</dbReference>
<dbReference type="SMART" id="SM00054">
    <property type="entry name" value="EFh"/>
    <property type="match status" value="5"/>
</dbReference>
<keyword evidence="10" id="KW-1185">Reference proteome</keyword>
<evidence type="ECO:0000256" key="2">
    <source>
        <dbReference type="ARBA" id="ARBA00022707"/>
    </source>
</evidence>
<dbReference type="PANTHER" id="PTHR23055">
    <property type="entry name" value="CALCIUM BINDING PROTEINS"/>
    <property type="match status" value="1"/>
</dbReference>
<feature type="domain" description="EF-hand" evidence="7">
    <location>
        <begin position="104"/>
        <end position="139"/>
    </location>
</feature>
<dbReference type="AlphaFoldDB" id="A0A813ML78"/>
<evidence type="ECO:0000256" key="6">
    <source>
        <dbReference type="ARBA" id="ARBA00023288"/>
    </source>
</evidence>
<gene>
    <name evidence="8" type="ORF">EDS130_LOCUS743</name>
    <name evidence="9" type="ORF">XAT740_LOCUS29950</name>
</gene>
<evidence type="ECO:0000259" key="7">
    <source>
        <dbReference type="PROSITE" id="PS50222"/>
    </source>
</evidence>
<evidence type="ECO:0000313" key="9">
    <source>
        <dbReference type="EMBL" id="CAF1321733.1"/>
    </source>
</evidence>
<dbReference type="Gene3D" id="1.10.238.10">
    <property type="entry name" value="EF-hand"/>
    <property type="match status" value="2"/>
</dbReference>
<dbReference type="InterPro" id="IPR011992">
    <property type="entry name" value="EF-hand-dom_pair"/>
</dbReference>
<keyword evidence="5" id="KW-0106">Calcium</keyword>
<organism evidence="8 11">
    <name type="scientific">Adineta ricciae</name>
    <name type="common">Rotifer</name>
    <dbReference type="NCBI Taxonomy" id="249248"/>
    <lineage>
        <taxon>Eukaryota</taxon>
        <taxon>Metazoa</taxon>
        <taxon>Spiralia</taxon>
        <taxon>Gnathifera</taxon>
        <taxon>Rotifera</taxon>
        <taxon>Eurotatoria</taxon>
        <taxon>Bdelloidea</taxon>
        <taxon>Adinetida</taxon>
        <taxon>Adinetidae</taxon>
        <taxon>Adineta</taxon>
    </lineage>
</organism>
<proteinExistence type="inferred from homology"/>
<dbReference type="Proteomes" id="UP000663852">
    <property type="component" value="Unassembled WGS sequence"/>
</dbReference>
<dbReference type="PANTHER" id="PTHR23055:SF178">
    <property type="entry name" value="NEUROCALCIN HOMOLOG"/>
    <property type="match status" value="1"/>
</dbReference>
<feature type="domain" description="EF-hand" evidence="7">
    <location>
        <begin position="67"/>
        <end position="102"/>
    </location>
</feature>
<dbReference type="EMBL" id="CAJNOJ010000002">
    <property type="protein sequence ID" value="CAF0726490.1"/>
    <property type="molecule type" value="Genomic_DNA"/>
</dbReference>
<dbReference type="Pfam" id="PF13499">
    <property type="entry name" value="EF-hand_7"/>
    <property type="match status" value="2"/>
</dbReference>
<keyword evidence="6" id="KW-0449">Lipoprotein</keyword>
<keyword evidence="2" id="KW-0519">Myristate</keyword>
<accession>A0A813ML78</accession>
<evidence type="ECO:0000256" key="3">
    <source>
        <dbReference type="ARBA" id="ARBA00022723"/>
    </source>
</evidence>
<dbReference type="Proteomes" id="UP000663828">
    <property type="component" value="Unassembled WGS sequence"/>
</dbReference>
<dbReference type="InterPro" id="IPR018247">
    <property type="entry name" value="EF_Hand_1_Ca_BS"/>
</dbReference>
<evidence type="ECO:0000313" key="11">
    <source>
        <dbReference type="Proteomes" id="UP000663852"/>
    </source>
</evidence>
<evidence type="ECO:0000313" key="10">
    <source>
        <dbReference type="Proteomes" id="UP000663828"/>
    </source>
</evidence>
<feature type="domain" description="EF-hand" evidence="7">
    <location>
        <begin position="355"/>
        <end position="383"/>
    </location>
</feature>
<evidence type="ECO:0000256" key="4">
    <source>
        <dbReference type="ARBA" id="ARBA00022737"/>
    </source>
</evidence>
<feature type="domain" description="EF-hand" evidence="7">
    <location>
        <begin position="147"/>
        <end position="182"/>
    </location>
</feature>
<keyword evidence="3" id="KW-0479">Metal-binding</keyword>
<comment type="similarity">
    <text evidence="1">Belongs to the recoverin family.</text>
</comment>
<dbReference type="CDD" id="cd00051">
    <property type="entry name" value="EFh"/>
    <property type="match status" value="3"/>
</dbReference>
<dbReference type="SUPFAM" id="SSF47473">
    <property type="entry name" value="EF-hand"/>
    <property type="match status" value="2"/>
</dbReference>
<comment type="caution">
    <text evidence="8">The sequence shown here is derived from an EMBL/GenBank/DDBJ whole genome shotgun (WGS) entry which is preliminary data.</text>
</comment>
<dbReference type="OrthoDB" id="26525at2759"/>
<dbReference type="PROSITE" id="PS00018">
    <property type="entry name" value="EF_HAND_1"/>
    <property type="match status" value="4"/>
</dbReference>
<dbReference type="InterPro" id="IPR028846">
    <property type="entry name" value="Recoverin"/>
</dbReference>
<evidence type="ECO:0000256" key="1">
    <source>
        <dbReference type="ARBA" id="ARBA00006049"/>
    </source>
</evidence>
<sequence>MGNLHPARNERPELDERELSYIVLHTRFTRKQINDFHIRFLTYYPRGQVNFDQFCQLYSRELEHLRNSGPLLERIYHHIDTDKNGLLNFKEILFFKAVSMPETDIDEKFRWIFFLYDTNHDHHIDRHEFLHLCAFAYNTHGKILTKSRLNELNSFFDRFDADSDEYLNCKEFTELCKQCTDLFELITPMFNNAQWNSKAKDDHLPKFQTKSNELTCERLGYLLKRTKFTREQILHYYEVFQSRCYDDRLSKSEFVTFYRKLLRSNSAETYCEFLFRAFDSLFHDGFIQFDEYLLAIYIHSNASTAREKLDWLYNAYDRDGDGFITYHEIDQIVHALFILNNIDREKHSVAYVAYRIMAILDLNDDDKISKQEFMNMLKDKELTSFLAPSLVKQYETNVKSNRNEEKPCNLKKNDPTRV</sequence>